<dbReference type="CDD" id="cd17329">
    <property type="entry name" value="MFS_MdtH_MDR_like"/>
    <property type="match status" value="1"/>
</dbReference>
<evidence type="ECO:0000313" key="11">
    <source>
        <dbReference type="Proteomes" id="UP001200334"/>
    </source>
</evidence>
<name>A0A061BYP6_LACDL</name>
<feature type="transmembrane region" description="Helical" evidence="7">
    <location>
        <begin position="216"/>
        <end position="235"/>
    </location>
</feature>
<keyword evidence="6 7" id="KW-0472">Membrane</keyword>
<dbReference type="InterPro" id="IPR011701">
    <property type="entry name" value="MFS"/>
</dbReference>
<evidence type="ECO:0000256" key="1">
    <source>
        <dbReference type="ARBA" id="ARBA00004651"/>
    </source>
</evidence>
<feature type="transmembrane region" description="Helical" evidence="7">
    <location>
        <begin position="76"/>
        <end position="99"/>
    </location>
</feature>
<protein>
    <submittedName>
        <fullName evidence="9">MFS transporter</fullName>
    </submittedName>
</protein>
<proteinExistence type="predicted"/>
<dbReference type="EMBL" id="JAJNUY010000059">
    <property type="protein sequence ID" value="MCD5564265.1"/>
    <property type="molecule type" value="Genomic_DNA"/>
</dbReference>
<evidence type="ECO:0000313" key="10">
    <source>
        <dbReference type="EMBL" id="MCD5564265.1"/>
    </source>
</evidence>
<evidence type="ECO:0000259" key="8">
    <source>
        <dbReference type="PROSITE" id="PS50850"/>
    </source>
</evidence>
<dbReference type="GO" id="GO:0022857">
    <property type="term" value="F:transmembrane transporter activity"/>
    <property type="evidence" value="ECO:0007669"/>
    <property type="project" value="InterPro"/>
</dbReference>
<dbReference type="SUPFAM" id="SSF103473">
    <property type="entry name" value="MFS general substrate transporter"/>
    <property type="match status" value="1"/>
</dbReference>
<reference evidence="9" key="1">
    <citation type="submission" date="2018-07" db="EMBL/GenBank/DDBJ databases">
        <authorList>
            <person name="Somerville V."/>
        </authorList>
    </citation>
    <scope>NUCLEOTIDE SEQUENCE</scope>
    <source>
        <strain evidence="9">NWC_2_2</strain>
    </source>
</reference>
<keyword evidence="3" id="KW-1003">Cell membrane</keyword>
<feature type="transmembrane region" description="Helical" evidence="7">
    <location>
        <begin position="45"/>
        <end position="64"/>
    </location>
</feature>
<evidence type="ECO:0000256" key="4">
    <source>
        <dbReference type="ARBA" id="ARBA00022692"/>
    </source>
</evidence>
<sequence length="406" mass="45447">MKTKHGQSQLPEIALPWLVVAELATWIGASFIWPLTSVYLNKRLGISLSVIGIVLFCNCVANMLGSTISGRLFDRLNPYPLITGGMLLDALVLLAMAFFHGWPVYWVWLVCTGFFGGWNGALVNSIATSLRKYPGRYVFNILYFSQNLGVVIGTLVVGYLYDYSIELLFIIASCLFLIGTLVAFCKFKPIVAYHARRQEQKKTGQTPLKAEKMPKANFWMTMGFFITLGVTWLMYMNWESNLSVYMVSLGIPFHLYSTLWTINAGIIVVVQLILARFPRIFKSIYQQIYFGIFMFAVSWLTLIFAKTYPGFVLSMSILTLGESTAFSAIPAYVNDMSPYSSKGKYQGMTLVASGVGRAFGPLFGGTLIDLFGYKTMFVVASCGILLCLLALLPLRTKLKDQVQFFK</sequence>
<evidence type="ECO:0000256" key="2">
    <source>
        <dbReference type="ARBA" id="ARBA00022448"/>
    </source>
</evidence>
<evidence type="ECO:0000256" key="7">
    <source>
        <dbReference type="SAM" id="Phobius"/>
    </source>
</evidence>
<dbReference type="PANTHER" id="PTHR23517:SF10">
    <property type="entry name" value="MAJOR FACILITATOR SUPERFAMILY (MFS) PROFILE DOMAIN-CONTAINING PROTEIN"/>
    <property type="match status" value="1"/>
</dbReference>
<keyword evidence="5 7" id="KW-1133">Transmembrane helix</keyword>
<dbReference type="AlphaFoldDB" id="A0A061BYP6"/>
<dbReference type="InterPro" id="IPR036259">
    <property type="entry name" value="MFS_trans_sf"/>
</dbReference>
<dbReference type="InterPro" id="IPR020846">
    <property type="entry name" value="MFS_dom"/>
</dbReference>
<feature type="transmembrane region" description="Helical" evidence="7">
    <location>
        <begin position="105"/>
        <end position="125"/>
    </location>
</feature>
<feature type="domain" description="Major facilitator superfamily (MFS) profile" evidence="8">
    <location>
        <begin position="216"/>
        <end position="406"/>
    </location>
</feature>
<evidence type="ECO:0000313" key="9">
    <source>
        <dbReference type="EMBL" id="AZA16849.1"/>
    </source>
</evidence>
<evidence type="ECO:0000256" key="3">
    <source>
        <dbReference type="ARBA" id="ARBA00022475"/>
    </source>
</evidence>
<keyword evidence="4 7" id="KW-0812">Transmembrane</keyword>
<dbReference type="InterPro" id="IPR050171">
    <property type="entry name" value="MFS_Transporters"/>
</dbReference>
<dbReference type="EMBL" id="CP031023">
    <property type="protein sequence ID" value="AZA16849.1"/>
    <property type="molecule type" value="Genomic_DNA"/>
</dbReference>
<gene>
    <name evidence="9" type="ORF">DQL93_10540</name>
    <name evidence="10" type="ORF">LOB85_09215</name>
</gene>
<dbReference type="Gene3D" id="1.20.1250.20">
    <property type="entry name" value="MFS general substrate transporter like domains"/>
    <property type="match status" value="2"/>
</dbReference>
<comment type="subcellular location">
    <subcellularLocation>
        <location evidence="1">Cell membrane</location>
        <topology evidence="1">Multi-pass membrane protein</topology>
    </subcellularLocation>
</comment>
<dbReference type="RefSeq" id="WP_016395924.1">
    <property type="nucleotide sequence ID" value="NZ_BJLO01000013.1"/>
</dbReference>
<dbReference type="Proteomes" id="UP001200334">
    <property type="component" value="Unassembled WGS sequence"/>
</dbReference>
<feature type="transmembrane region" description="Helical" evidence="7">
    <location>
        <begin position="375"/>
        <end position="394"/>
    </location>
</feature>
<feature type="transmembrane region" description="Helical" evidence="7">
    <location>
        <begin position="167"/>
        <end position="187"/>
    </location>
</feature>
<dbReference type="PROSITE" id="PS50850">
    <property type="entry name" value="MFS"/>
    <property type="match status" value="1"/>
</dbReference>
<evidence type="ECO:0000256" key="6">
    <source>
        <dbReference type="ARBA" id="ARBA00023136"/>
    </source>
</evidence>
<dbReference type="PANTHER" id="PTHR23517">
    <property type="entry name" value="RESISTANCE PROTEIN MDTM, PUTATIVE-RELATED-RELATED"/>
    <property type="match status" value="1"/>
</dbReference>
<organism evidence="9">
    <name type="scientific">Lactobacillus delbrueckii subsp. lactis</name>
    <dbReference type="NCBI Taxonomy" id="29397"/>
    <lineage>
        <taxon>Bacteria</taxon>
        <taxon>Bacillati</taxon>
        <taxon>Bacillota</taxon>
        <taxon>Bacilli</taxon>
        <taxon>Lactobacillales</taxon>
        <taxon>Lactobacillaceae</taxon>
        <taxon>Lactobacillus</taxon>
    </lineage>
</organism>
<feature type="transmembrane region" description="Helical" evidence="7">
    <location>
        <begin position="255"/>
        <end position="275"/>
    </location>
</feature>
<evidence type="ECO:0000256" key="5">
    <source>
        <dbReference type="ARBA" id="ARBA00022989"/>
    </source>
</evidence>
<dbReference type="OrthoDB" id="3268460at2"/>
<feature type="transmembrane region" description="Helical" evidence="7">
    <location>
        <begin position="287"/>
        <end position="305"/>
    </location>
</feature>
<dbReference type="GO" id="GO:0005886">
    <property type="term" value="C:plasma membrane"/>
    <property type="evidence" value="ECO:0007669"/>
    <property type="project" value="UniProtKB-SubCell"/>
</dbReference>
<accession>A0A061BYP6</accession>
<keyword evidence="2" id="KW-0813">Transport</keyword>
<dbReference type="Pfam" id="PF07690">
    <property type="entry name" value="MFS_1"/>
    <property type="match status" value="2"/>
</dbReference>
<feature type="transmembrane region" description="Helical" evidence="7">
    <location>
        <begin position="137"/>
        <end position="161"/>
    </location>
</feature>
<reference evidence="10 11" key="2">
    <citation type="submission" date="2021-12" db="EMBL/GenBank/DDBJ databases">
        <title>Antimicrobial susceptibility of Lactobacillus delbrueckii subsp. lactis obtained from milk products and other habitats.</title>
        <authorList>
            <person name="Shani N."/>
        </authorList>
    </citation>
    <scope>NUCLEOTIDE SEQUENCE [LARGE SCALE GENOMIC DNA]</scope>
    <source>
        <strain evidence="10 11">FAM 21755</strain>
    </source>
</reference>
<feature type="transmembrane region" description="Helical" evidence="7">
    <location>
        <begin position="12"/>
        <end position="33"/>
    </location>
</feature>